<dbReference type="InterPro" id="IPR047457">
    <property type="entry name" value="Tudor_TDRD15_rpt7"/>
</dbReference>
<dbReference type="Ensembl" id="ENSOABT00000074343.1">
    <property type="protein sequence ID" value="ENSOABP00000065702.1"/>
    <property type="gene ID" value="ENSOABG00000025820.2"/>
</dbReference>
<evidence type="ECO:0000313" key="3">
    <source>
        <dbReference type="Ensembl" id="ENSOABP00000065702.1"/>
    </source>
</evidence>
<feature type="domain" description="Tudor" evidence="2">
    <location>
        <begin position="1232"/>
        <end position="1291"/>
    </location>
</feature>
<feature type="domain" description="Tudor" evidence="2">
    <location>
        <begin position="501"/>
        <end position="559"/>
    </location>
</feature>
<keyword evidence="4" id="KW-1185">Reference proteome</keyword>
<feature type="compositionally biased region" description="Basic residues" evidence="1">
    <location>
        <begin position="1416"/>
        <end position="1432"/>
    </location>
</feature>
<name>A0AAZ1XDJ3_OREAU</name>
<dbReference type="PANTHER" id="PTHR22948:SF7">
    <property type="entry name" value="TUDOR DOMAIN-CONTAINING PROTEIN 15"/>
    <property type="match status" value="1"/>
</dbReference>
<feature type="region of interest" description="Disordered" evidence="1">
    <location>
        <begin position="1347"/>
        <end position="1402"/>
    </location>
</feature>
<organism evidence="3 4">
    <name type="scientific">Oreochromis aureus</name>
    <name type="common">Israeli tilapia</name>
    <name type="synonym">Chromis aureus</name>
    <dbReference type="NCBI Taxonomy" id="47969"/>
    <lineage>
        <taxon>Eukaryota</taxon>
        <taxon>Metazoa</taxon>
        <taxon>Chordata</taxon>
        <taxon>Craniata</taxon>
        <taxon>Vertebrata</taxon>
        <taxon>Euteleostomi</taxon>
        <taxon>Actinopterygii</taxon>
        <taxon>Neopterygii</taxon>
        <taxon>Teleostei</taxon>
        <taxon>Neoteleostei</taxon>
        <taxon>Acanthomorphata</taxon>
        <taxon>Ovalentaria</taxon>
        <taxon>Cichlomorphae</taxon>
        <taxon>Cichliformes</taxon>
        <taxon>Cichlidae</taxon>
        <taxon>African cichlids</taxon>
        <taxon>Pseudocrenilabrinae</taxon>
        <taxon>Oreochromini</taxon>
        <taxon>Oreochromis</taxon>
    </lineage>
</organism>
<reference evidence="3" key="2">
    <citation type="submission" date="2025-08" db="UniProtKB">
        <authorList>
            <consortium name="Ensembl"/>
        </authorList>
    </citation>
    <scope>IDENTIFICATION</scope>
</reference>
<dbReference type="PROSITE" id="PS50304">
    <property type="entry name" value="TUDOR"/>
    <property type="match status" value="7"/>
</dbReference>
<feature type="domain" description="Tudor" evidence="2">
    <location>
        <begin position="741"/>
        <end position="800"/>
    </location>
</feature>
<dbReference type="InterPro" id="IPR050621">
    <property type="entry name" value="Tudor_domain_containing"/>
</dbReference>
<dbReference type="PANTHER" id="PTHR22948">
    <property type="entry name" value="TUDOR DOMAIN CONTAINING PROTEIN"/>
    <property type="match status" value="1"/>
</dbReference>
<feature type="domain" description="Tudor" evidence="2">
    <location>
        <begin position="282"/>
        <end position="340"/>
    </location>
</feature>
<dbReference type="SUPFAM" id="SSF63748">
    <property type="entry name" value="Tudor/PWWP/MBT"/>
    <property type="match status" value="8"/>
</dbReference>
<evidence type="ECO:0000259" key="2">
    <source>
        <dbReference type="PROSITE" id="PS50304"/>
    </source>
</evidence>
<feature type="region of interest" description="Disordered" evidence="1">
    <location>
        <begin position="1416"/>
        <end position="1436"/>
    </location>
</feature>
<dbReference type="Gene3D" id="2.30.30.140">
    <property type="match status" value="8"/>
</dbReference>
<evidence type="ECO:0000256" key="1">
    <source>
        <dbReference type="SAM" id="MobiDB-lite"/>
    </source>
</evidence>
<dbReference type="Gene3D" id="2.40.50.90">
    <property type="match status" value="4"/>
</dbReference>
<dbReference type="Pfam" id="PF00567">
    <property type="entry name" value="TUDOR"/>
    <property type="match status" value="8"/>
</dbReference>
<feature type="region of interest" description="Disordered" evidence="1">
    <location>
        <begin position="1626"/>
        <end position="1648"/>
    </location>
</feature>
<dbReference type="Proteomes" id="UP000472276">
    <property type="component" value="Unassembled WGS sequence"/>
</dbReference>
<dbReference type="InterPro" id="IPR002999">
    <property type="entry name" value="Tudor"/>
</dbReference>
<feature type="compositionally biased region" description="Basic and acidic residues" evidence="1">
    <location>
        <begin position="1352"/>
        <end position="1367"/>
    </location>
</feature>
<feature type="domain" description="Tudor" evidence="2">
    <location>
        <begin position="56"/>
        <end position="114"/>
    </location>
</feature>
<reference evidence="3" key="3">
    <citation type="submission" date="2025-09" db="UniProtKB">
        <authorList>
            <consortium name="Ensembl"/>
        </authorList>
    </citation>
    <scope>IDENTIFICATION</scope>
</reference>
<reference evidence="4" key="1">
    <citation type="submission" date="2020-03" db="EMBL/GenBank/DDBJ databases">
        <title>Evolution of repeat sequences and sex chromosomes of tilapia species revealed by chromosome-level genomes.</title>
        <authorList>
            <person name="Xu L."/>
            <person name="Tao W."/>
            <person name="Wang D."/>
            <person name="Zhou Q."/>
        </authorList>
    </citation>
    <scope>NUCLEOTIDE SEQUENCE [LARGE SCALE GENOMIC DNA]</scope>
    <source>
        <strain evidence="4">Israel</strain>
    </source>
</reference>
<protein>
    <recommendedName>
        <fullName evidence="2">Tudor domain-containing protein</fullName>
    </recommendedName>
</protein>
<dbReference type="CDD" id="cd20442">
    <property type="entry name" value="Tudor_TDRD15_rpt7"/>
    <property type="match status" value="1"/>
</dbReference>
<dbReference type="SMART" id="SM00333">
    <property type="entry name" value="TUDOR"/>
    <property type="match status" value="8"/>
</dbReference>
<feature type="domain" description="Tudor" evidence="2">
    <location>
        <begin position="958"/>
        <end position="1016"/>
    </location>
</feature>
<feature type="compositionally biased region" description="Basic and acidic residues" evidence="1">
    <location>
        <begin position="1374"/>
        <end position="1398"/>
    </location>
</feature>
<sequence>GLSLVGLLSRISHLTHLDWSPEAILIHFQGQYRTICELDYSILQGEIQNVPKTKAEVDIGEFCLVEDFTSARWYRGRVQKRRDDFFDVFLIDHGNVLTVSATNVSSCSNDLFILPPKIVCGFLANVLLLQSCSHSVVEEYFSSLIGRNINGYVQALLPHKVLLLEAPDINTGLVTHGFGRYVDTDTFLFLVEMLTELPLKQNIEPVPDLLIEKPRGQEVYILSLYGPALRCGTRAKVRVTAAVSPGLFYCQMANVESELWEMSKKLAASCECRPKESYQMTPENLGLLSSAKSKDGRWYRGLVQFLPGSSWVRVFFVDYGFFESVTVENIHRLAPELYSTPIMTFPCSLACLTDEDKAIKTQQLCLLKSGLLGGLLHLEITTYDEEHRVYCVTIISAEGEGVEEPEPVRTCPVMKVESVSEAEEQGGSLYHETIMGETLGQTLKVEEVQVDSVFVGYVEHVQNPNHFWIRTQKRNEEFEEMMSKMAEHFQHVKLDEDVLLNPKLGTLCCAVYEGDMHFYRGVVTDTLKHGAEVLFIDFGNIEKVPHMLIKNIPESFACKAAFAICCTLSNVFPVEDIWTSSASDSFRRAVSNKALLVHVVQMRKNKFVVDLFEMGSGNNQSITELLVSSNQAEYIPKGHLAQKTTEKTRCPQSNVKTNITEDKGQWKDCKEEEKALKNEPEKGQPLSSIKPLNIKPGCELTVHCSYISSPLDLWCQPQDMVPALDELMDKIQQYYSTHWVPLESGDSCCIAKSPQDGRWYRALITAKQRGNATVTLVDYGNTVQVSEHILQAIMPEFIYLEGQAFRCSLYNLIEPADPKNSGNWSPEGCRLLKDFVFSSIGALKCKVVSQLYVKNKGLCNVVDLYNSQTQQSVADTFTEQGLATQVTASTRQQQEVFPESFIYSSHDLHPGNEEQMYVTYVNSQWEVYCHLERNTDIIVELEKKISEESKHMMQVDTRAVVSKLCLAKYFDGKWYRGVVHPVHSPLHFSVFFVDYGNTNISEKTKVMFIPRDSSDLLYTPMQAVRCCLHSVSKKEVYADVKEWLSSVVLNKQVKAVILGKNEDGSFDVELFDGDMNINEKVKELILSLSCKPKTAVGFEMIERKRKTSCKRDTKSSFKSKSHPKVYSNLSTLSTVHRGTKKRENTKSLVGGRTQNNNTIEQKQAQQKEAKEMPQLLPDKKICAGFRAKCFVSHADSIYSFFLQLSEDEPAILEMGEALNSGTLRESLKMPTTLRINDIVLAEFEEDGALYRSVVKNFVGNSCFKVEFVDYGNSAVVEKKKIYSIPKEHRSHPRFSIPCSLLDPSTFRNDASFTDAVREKPLMVEFIKQYGTKWDIKIKVLDGEVGLNAGPVTEREGESPNSEANEKLRSHKQNNQRDEACKNEIRSERTTTTVKDETFTPKPPSVKMLVMMRMKTHRRRRIRVKSSKSKSTKRFGDASFTPSIQARDSENGMLLSVQSNGCFYVRVVRTSDCLTALESHIADSLVKCKMVAREDIKQGLKCLVQVQKDNKWHRAIVQHLNDENVNVFLVDHGITVEIPIGSIRQQCSDLLKFPNLAVLCKMNNLGFSEKDDDYRHWCETLKPMIGKEVKLIFVRYSEADSLWMVEIIINKLFLGLHQVVSLQQNEEKIPPPGVSQNGGTEKAPTLDTSPPQQLAFAPVEIDMSYSGFAAAIKTPSDFCVSLEDLLRVTNKVSAELDDLPSQLIPLPEDHIAPGTCCLLKSDSRKKWCRAEIVHVNTTVVLNLVDYGHYEYMPYDNCSNLKKLPAKITTLPKVTYSCILRGVKPAGLDDQWSDEAVVFFQQSLYKKNLQIYFRELVSNAQWKVEILVDGVHVAKELVDAGHASYVDVMLGLRYAL</sequence>
<feature type="region of interest" description="Disordered" evidence="1">
    <location>
        <begin position="1137"/>
        <end position="1170"/>
    </location>
</feature>
<feature type="domain" description="Tudor" evidence="2">
    <location>
        <begin position="1494"/>
        <end position="1552"/>
    </location>
</feature>
<dbReference type="InterPro" id="IPR035437">
    <property type="entry name" value="SNase_OB-fold_sf"/>
</dbReference>
<evidence type="ECO:0000313" key="4">
    <source>
        <dbReference type="Proteomes" id="UP000472276"/>
    </source>
</evidence>
<proteinExistence type="predicted"/>
<accession>A0AAZ1XDJ3</accession>